<protein>
    <submittedName>
        <fullName evidence="1">Uncharacterized protein</fullName>
    </submittedName>
</protein>
<reference evidence="1 2" key="2">
    <citation type="journal article" date="2022" name="Mol. Ecol. Resour.">
        <title>The genomes of chicory, endive, great burdock and yacon provide insights into Asteraceae paleo-polyploidization history and plant inulin production.</title>
        <authorList>
            <person name="Fan W."/>
            <person name="Wang S."/>
            <person name="Wang H."/>
            <person name="Wang A."/>
            <person name="Jiang F."/>
            <person name="Liu H."/>
            <person name="Zhao H."/>
            <person name="Xu D."/>
            <person name="Zhang Y."/>
        </authorList>
    </citation>
    <scope>NUCLEOTIDE SEQUENCE [LARGE SCALE GENOMIC DNA]</scope>
    <source>
        <strain evidence="2">cv. Yunnan</strain>
        <tissue evidence="1">Leaves</tissue>
    </source>
</reference>
<gene>
    <name evidence="1" type="ORF">L1987_12731</name>
</gene>
<dbReference type="EMBL" id="CM042021">
    <property type="protein sequence ID" value="KAI3818910.1"/>
    <property type="molecule type" value="Genomic_DNA"/>
</dbReference>
<sequence length="83" mass="8455">MNSSNKPLISSSSSHHVATISTLFVQMSSTPSASQSYDDVVVGAGIIRLSIARQVLSGSDLFVVIYAAAPCSGANGAGALDLR</sequence>
<name>A0ACB9JF44_9ASTR</name>
<proteinExistence type="predicted"/>
<accession>A0ACB9JF44</accession>
<organism evidence="1 2">
    <name type="scientific">Smallanthus sonchifolius</name>
    <dbReference type="NCBI Taxonomy" id="185202"/>
    <lineage>
        <taxon>Eukaryota</taxon>
        <taxon>Viridiplantae</taxon>
        <taxon>Streptophyta</taxon>
        <taxon>Embryophyta</taxon>
        <taxon>Tracheophyta</taxon>
        <taxon>Spermatophyta</taxon>
        <taxon>Magnoliopsida</taxon>
        <taxon>eudicotyledons</taxon>
        <taxon>Gunneridae</taxon>
        <taxon>Pentapetalae</taxon>
        <taxon>asterids</taxon>
        <taxon>campanulids</taxon>
        <taxon>Asterales</taxon>
        <taxon>Asteraceae</taxon>
        <taxon>Asteroideae</taxon>
        <taxon>Heliantheae alliance</taxon>
        <taxon>Millerieae</taxon>
        <taxon>Smallanthus</taxon>
    </lineage>
</organism>
<comment type="caution">
    <text evidence="1">The sequence shown here is derived from an EMBL/GenBank/DDBJ whole genome shotgun (WGS) entry which is preliminary data.</text>
</comment>
<evidence type="ECO:0000313" key="2">
    <source>
        <dbReference type="Proteomes" id="UP001056120"/>
    </source>
</evidence>
<keyword evidence="2" id="KW-1185">Reference proteome</keyword>
<evidence type="ECO:0000313" key="1">
    <source>
        <dbReference type="EMBL" id="KAI3818910.1"/>
    </source>
</evidence>
<dbReference type="Proteomes" id="UP001056120">
    <property type="component" value="Linkage Group LG04"/>
</dbReference>
<reference evidence="2" key="1">
    <citation type="journal article" date="2022" name="Mol. Ecol. Resour.">
        <title>The genomes of chicory, endive, great burdock and yacon provide insights into Asteraceae palaeo-polyploidization history and plant inulin production.</title>
        <authorList>
            <person name="Fan W."/>
            <person name="Wang S."/>
            <person name="Wang H."/>
            <person name="Wang A."/>
            <person name="Jiang F."/>
            <person name="Liu H."/>
            <person name="Zhao H."/>
            <person name="Xu D."/>
            <person name="Zhang Y."/>
        </authorList>
    </citation>
    <scope>NUCLEOTIDE SEQUENCE [LARGE SCALE GENOMIC DNA]</scope>
    <source>
        <strain evidence="2">cv. Yunnan</strain>
    </source>
</reference>